<dbReference type="InterPro" id="IPR045051">
    <property type="entry name" value="SBT"/>
</dbReference>
<dbReference type="Pfam" id="PF17766">
    <property type="entry name" value="fn3_6"/>
    <property type="match status" value="1"/>
</dbReference>
<evidence type="ECO:0000313" key="7">
    <source>
        <dbReference type="EMBL" id="KAJ7960185.1"/>
    </source>
</evidence>
<evidence type="ECO:0000256" key="1">
    <source>
        <dbReference type="ARBA" id="ARBA00004613"/>
    </source>
</evidence>
<organism evidence="7 8">
    <name type="scientific">Quillaja saponaria</name>
    <name type="common">Soap bark tree</name>
    <dbReference type="NCBI Taxonomy" id="32244"/>
    <lineage>
        <taxon>Eukaryota</taxon>
        <taxon>Viridiplantae</taxon>
        <taxon>Streptophyta</taxon>
        <taxon>Embryophyta</taxon>
        <taxon>Tracheophyta</taxon>
        <taxon>Spermatophyta</taxon>
        <taxon>Magnoliopsida</taxon>
        <taxon>eudicotyledons</taxon>
        <taxon>Gunneridae</taxon>
        <taxon>Pentapetalae</taxon>
        <taxon>rosids</taxon>
        <taxon>fabids</taxon>
        <taxon>Fabales</taxon>
        <taxon>Quillajaceae</taxon>
        <taxon>Quillaja</taxon>
    </lineage>
</organism>
<dbReference type="AlphaFoldDB" id="A0AAD7LL68"/>
<dbReference type="GO" id="GO:0004252">
    <property type="term" value="F:serine-type endopeptidase activity"/>
    <property type="evidence" value="ECO:0007669"/>
    <property type="project" value="InterPro"/>
</dbReference>
<comment type="caution">
    <text evidence="4">Lacks conserved residue(s) required for the propagation of feature annotation.</text>
</comment>
<dbReference type="InterPro" id="IPR000209">
    <property type="entry name" value="Peptidase_S8/S53_dom"/>
</dbReference>
<dbReference type="PROSITE" id="PS51892">
    <property type="entry name" value="SUBTILASE"/>
    <property type="match status" value="1"/>
</dbReference>
<dbReference type="InterPro" id="IPR036852">
    <property type="entry name" value="Peptidase_S8/S53_dom_sf"/>
</dbReference>
<protein>
    <submittedName>
        <fullName evidence="7">Cucumisin-like</fullName>
    </submittedName>
</protein>
<comment type="caution">
    <text evidence="7">The sequence shown here is derived from an EMBL/GenBank/DDBJ whole genome shotgun (WGS) entry which is preliminary data.</text>
</comment>
<comment type="similarity">
    <text evidence="2 4">Belongs to the peptidase S8 family.</text>
</comment>
<evidence type="ECO:0000256" key="4">
    <source>
        <dbReference type="PROSITE-ProRule" id="PRU01240"/>
    </source>
</evidence>
<dbReference type="Gene3D" id="2.60.40.2310">
    <property type="match status" value="1"/>
</dbReference>
<dbReference type="InterPro" id="IPR041469">
    <property type="entry name" value="Subtilisin-like_FN3"/>
</dbReference>
<dbReference type="Pfam" id="PF00082">
    <property type="entry name" value="Peptidase_S8"/>
    <property type="match status" value="1"/>
</dbReference>
<gene>
    <name evidence="7" type="ORF">O6P43_020665</name>
</gene>
<proteinExistence type="inferred from homology"/>
<evidence type="ECO:0000256" key="2">
    <source>
        <dbReference type="ARBA" id="ARBA00011073"/>
    </source>
</evidence>
<dbReference type="SUPFAM" id="SSF52743">
    <property type="entry name" value="Subtilisin-like"/>
    <property type="match status" value="1"/>
</dbReference>
<dbReference type="Gene3D" id="3.40.50.200">
    <property type="entry name" value="Peptidase S8/S53 domain"/>
    <property type="match status" value="1"/>
</dbReference>
<name>A0AAD7LL68_QUISA</name>
<dbReference type="GO" id="GO:0006508">
    <property type="term" value="P:proteolysis"/>
    <property type="evidence" value="ECO:0007669"/>
    <property type="project" value="InterPro"/>
</dbReference>
<evidence type="ECO:0000259" key="5">
    <source>
        <dbReference type="Pfam" id="PF00082"/>
    </source>
</evidence>
<keyword evidence="3" id="KW-0732">Signal</keyword>
<reference evidence="7" key="1">
    <citation type="journal article" date="2023" name="Science">
        <title>Elucidation of the pathway for biosynthesis of saponin adjuvants from the soapbark tree.</title>
        <authorList>
            <person name="Reed J."/>
            <person name="Orme A."/>
            <person name="El-Demerdash A."/>
            <person name="Owen C."/>
            <person name="Martin L.B.B."/>
            <person name="Misra R.C."/>
            <person name="Kikuchi S."/>
            <person name="Rejzek M."/>
            <person name="Martin A.C."/>
            <person name="Harkess A."/>
            <person name="Leebens-Mack J."/>
            <person name="Louveau T."/>
            <person name="Stephenson M.J."/>
            <person name="Osbourn A."/>
        </authorList>
    </citation>
    <scope>NUCLEOTIDE SEQUENCE</scope>
    <source>
        <strain evidence="7">S10</strain>
    </source>
</reference>
<sequence>MSCPHATAAAAYIKSFNPIWSPAAIKSALMTTASSMSTKNNPDAEFAYGAGQINPVKAVNPGLIYDAGETDFINFLCGQGYSTKLLRLVTGDNNNCSKANSATVWDLNYPSFALSAPSRKSVTRVFHRTVTNVGLSVSTYKAIVEAPSELQVQVKPSVLSFKYTGEKKSFPVSVRAKLDSSIISGSLVWDDGVHQVRSPIVVILPESFLFVLPQKPEDFPCWKSGLTCNSTMLL</sequence>
<feature type="domain" description="Subtilisin-like protease fibronectin type-III" evidence="6">
    <location>
        <begin position="106"/>
        <end position="202"/>
    </location>
</feature>
<dbReference type="KEGG" id="qsa:O6P43_020665"/>
<evidence type="ECO:0000313" key="8">
    <source>
        <dbReference type="Proteomes" id="UP001163823"/>
    </source>
</evidence>
<accession>A0AAD7LL68</accession>
<feature type="domain" description="Peptidase S8/S53" evidence="5">
    <location>
        <begin position="1"/>
        <end position="51"/>
    </location>
</feature>
<evidence type="ECO:0000256" key="3">
    <source>
        <dbReference type="ARBA" id="ARBA00022729"/>
    </source>
</evidence>
<comment type="subcellular location">
    <subcellularLocation>
        <location evidence="1">Secreted</location>
    </subcellularLocation>
</comment>
<dbReference type="PANTHER" id="PTHR10795">
    <property type="entry name" value="PROPROTEIN CONVERTASE SUBTILISIN/KEXIN"/>
    <property type="match status" value="1"/>
</dbReference>
<dbReference type="EMBL" id="JARAOO010000008">
    <property type="protein sequence ID" value="KAJ7960185.1"/>
    <property type="molecule type" value="Genomic_DNA"/>
</dbReference>
<evidence type="ECO:0000259" key="6">
    <source>
        <dbReference type="Pfam" id="PF17766"/>
    </source>
</evidence>
<dbReference type="GO" id="GO:0005576">
    <property type="term" value="C:extracellular region"/>
    <property type="evidence" value="ECO:0007669"/>
    <property type="project" value="UniProtKB-SubCell"/>
</dbReference>
<keyword evidence="8" id="KW-1185">Reference proteome</keyword>
<dbReference type="Proteomes" id="UP001163823">
    <property type="component" value="Chromosome 8"/>
</dbReference>